<reference evidence="1" key="1">
    <citation type="thesis" date="2020" institute="ProQuest LLC" country="789 East Eisenhower Parkway, Ann Arbor, MI, USA">
        <title>Comparative Genomics and Chromosome Evolution.</title>
        <authorList>
            <person name="Mudd A.B."/>
        </authorList>
    </citation>
    <scope>NUCLEOTIDE SEQUENCE</scope>
    <source>
        <strain evidence="1">Female2</strain>
        <tissue evidence="1">Blood</tissue>
    </source>
</reference>
<organism evidence="1 2">
    <name type="scientific">Hymenochirus boettgeri</name>
    <name type="common">Congo dwarf clawed frog</name>
    <dbReference type="NCBI Taxonomy" id="247094"/>
    <lineage>
        <taxon>Eukaryota</taxon>
        <taxon>Metazoa</taxon>
        <taxon>Chordata</taxon>
        <taxon>Craniata</taxon>
        <taxon>Vertebrata</taxon>
        <taxon>Euteleostomi</taxon>
        <taxon>Amphibia</taxon>
        <taxon>Batrachia</taxon>
        <taxon>Anura</taxon>
        <taxon>Pipoidea</taxon>
        <taxon>Pipidae</taxon>
        <taxon>Pipinae</taxon>
        <taxon>Hymenochirus</taxon>
    </lineage>
</organism>
<keyword evidence="2" id="KW-1185">Reference proteome</keyword>
<sequence length="122" mass="13864">MATSQMKSIQLMPSYNIIKKLGMKLNVLINTAAMHRTLWKCLGGEVSRFLLLINIVLLGSLSSPPHCQWSGYNQNERFVHKPMFRSCVLLYQAYKTNCESSPIKVIIIIIKNQSTLIDGNKH</sequence>
<proteinExistence type="predicted"/>
<gene>
    <name evidence="1" type="ORF">GDO86_007111</name>
</gene>
<name>A0A8T2ISH4_9PIPI</name>
<evidence type="ECO:0000313" key="1">
    <source>
        <dbReference type="EMBL" id="KAG8435889.1"/>
    </source>
</evidence>
<dbReference type="AlphaFoldDB" id="A0A8T2ISH4"/>
<protein>
    <submittedName>
        <fullName evidence="1">Uncharacterized protein</fullName>
    </submittedName>
</protein>
<dbReference type="Proteomes" id="UP000812440">
    <property type="component" value="Chromosome 4"/>
</dbReference>
<dbReference type="EMBL" id="JAACNH010000007">
    <property type="protein sequence ID" value="KAG8435889.1"/>
    <property type="molecule type" value="Genomic_DNA"/>
</dbReference>
<accession>A0A8T2ISH4</accession>
<evidence type="ECO:0000313" key="2">
    <source>
        <dbReference type="Proteomes" id="UP000812440"/>
    </source>
</evidence>
<comment type="caution">
    <text evidence="1">The sequence shown here is derived from an EMBL/GenBank/DDBJ whole genome shotgun (WGS) entry which is preliminary data.</text>
</comment>